<dbReference type="EMBL" id="JARJLG010000310">
    <property type="protein sequence ID" value="KAJ7718114.1"/>
    <property type="molecule type" value="Genomic_DNA"/>
</dbReference>
<protein>
    <submittedName>
        <fullName evidence="2">Uncharacterized protein</fullName>
    </submittedName>
</protein>
<gene>
    <name evidence="2" type="ORF">DFH07DRAFT_336118</name>
</gene>
<proteinExistence type="predicted"/>
<evidence type="ECO:0000313" key="2">
    <source>
        <dbReference type="EMBL" id="KAJ7718114.1"/>
    </source>
</evidence>
<reference evidence="2" key="1">
    <citation type="submission" date="2023-03" db="EMBL/GenBank/DDBJ databases">
        <title>Massive genome expansion in bonnet fungi (Mycena s.s.) driven by repeated elements and novel gene families across ecological guilds.</title>
        <authorList>
            <consortium name="Lawrence Berkeley National Laboratory"/>
            <person name="Harder C.B."/>
            <person name="Miyauchi S."/>
            <person name="Viragh M."/>
            <person name="Kuo A."/>
            <person name="Thoen E."/>
            <person name="Andreopoulos B."/>
            <person name="Lu D."/>
            <person name="Skrede I."/>
            <person name="Drula E."/>
            <person name="Henrissat B."/>
            <person name="Morin E."/>
            <person name="Kohler A."/>
            <person name="Barry K."/>
            <person name="LaButti K."/>
            <person name="Morin E."/>
            <person name="Salamov A."/>
            <person name="Lipzen A."/>
            <person name="Mereny Z."/>
            <person name="Hegedus B."/>
            <person name="Baldrian P."/>
            <person name="Stursova M."/>
            <person name="Weitz H."/>
            <person name="Taylor A."/>
            <person name="Grigoriev I.V."/>
            <person name="Nagy L.G."/>
            <person name="Martin F."/>
            <person name="Kauserud H."/>
        </authorList>
    </citation>
    <scope>NUCLEOTIDE SEQUENCE</scope>
    <source>
        <strain evidence="2">CBHHK188m</strain>
    </source>
</reference>
<feature type="compositionally biased region" description="Low complexity" evidence="1">
    <location>
        <begin position="32"/>
        <end position="45"/>
    </location>
</feature>
<sequence>MDIPRTESSSSYLFHHKSSSPIGIPGRHHSDPSTPSTSKRSSSPDLIFEMEPFSPLDRPSTNYPVGLSTSCTTDDREPLLYPFPMLSAGHPNADRGALPTPQSVADSSFLPPITHKAPPKLNRCTQPVQLKSQRQSPPSLDPTHPIRVVPIHKIIGFKPDFAVHAPEPPPIKKTPREKPLAPPPRSSTLSSPAWIRPRRDNASDDEPRSLDLDSSAVDFTQHLLRRIDSQKPLQFHAFQMSLSVR</sequence>
<dbReference type="AlphaFoldDB" id="A0AAD7MHS2"/>
<keyword evidence="3" id="KW-1185">Reference proteome</keyword>
<accession>A0AAD7MHS2</accession>
<dbReference type="Proteomes" id="UP001215280">
    <property type="component" value="Unassembled WGS sequence"/>
</dbReference>
<evidence type="ECO:0000256" key="1">
    <source>
        <dbReference type="SAM" id="MobiDB-lite"/>
    </source>
</evidence>
<evidence type="ECO:0000313" key="3">
    <source>
        <dbReference type="Proteomes" id="UP001215280"/>
    </source>
</evidence>
<feature type="region of interest" description="Disordered" evidence="1">
    <location>
        <begin position="161"/>
        <end position="214"/>
    </location>
</feature>
<feature type="compositionally biased region" description="Polar residues" evidence="1">
    <location>
        <begin position="59"/>
        <end position="72"/>
    </location>
</feature>
<name>A0AAD7MHS2_9AGAR</name>
<organism evidence="2 3">
    <name type="scientific">Mycena maculata</name>
    <dbReference type="NCBI Taxonomy" id="230809"/>
    <lineage>
        <taxon>Eukaryota</taxon>
        <taxon>Fungi</taxon>
        <taxon>Dikarya</taxon>
        <taxon>Basidiomycota</taxon>
        <taxon>Agaricomycotina</taxon>
        <taxon>Agaricomycetes</taxon>
        <taxon>Agaricomycetidae</taxon>
        <taxon>Agaricales</taxon>
        <taxon>Marasmiineae</taxon>
        <taxon>Mycenaceae</taxon>
        <taxon>Mycena</taxon>
    </lineage>
</organism>
<feature type="compositionally biased region" description="Basic and acidic residues" evidence="1">
    <location>
        <begin position="197"/>
        <end position="211"/>
    </location>
</feature>
<comment type="caution">
    <text evidence="2">The sequence shown here is derived from an EMBL/GenBank/DDBJ whole genome shotgun (WGS) entry which is preliminary data.</text>
</comment>
<feature type="region of interest" description="Disordered" evidence="1">
    <location>
        <begin position="1"/>
        <end position="122"/>
    </location>
</feature>